<reference evidence="1 2" key="1">
    <citation type="journal article" date="2020" name="FEMS Microbiol. Ecol.">
        <title>Temporal dynamics of bacterial communities during seed development and maturation.</title>
        <authorList>
            <person name="Chesneau G."/>
            <person name="Torres-Cortes G."/>
            <person name="Briand M."/>
            <person name="Darrasse A."/>
            <person name="Preveaux A."/>
            <person name="Marais C."/>
            <person name="Jacques M.A."/>
            <person name="Shade A."/>
            <person name="Barret M."/>
        </authorList>
    </citation>
    <scope>NUCLEOTIDE SEQUENCE [LARGE SCALE GENOMIC DNA]</scope>
    <source>
        <strain evidence="1 2">CFBP13723</strain>
    </source>
</reference>
<dbReference type="Gene3D" id="3.40.50.1240">
    <property type="entry name" value="Phosphoglycerate mutase-like"/>
    <property type="match status" value="1"/>
</dbReference>
<dbReference type="EMBL" id="JACYNP010000011">
    <property type="protein sequence ID" value="MBD8123676.1"/>
    <property type="molecule type" value="Genomic_DNA"/>
</dbReference>
<dbReference type="RefSeq" id="WP_191945551.1">
    <property type="nucleotide sequence ID" value="NZ_JACYNP010000011.1"/>
</dbReference>
<dbReference type="InterPro" id="IPR029033">
    <property type="entry name" value="His_PPase_superfam"/>
</dbReference>
<dbReference type="InterPro" id="IPR013078">
    <property type="entry name" value="His_Pase_superF_clade-1"/>
</dbReference>
<keyword evidence="2" id="KW-1185">Reference proteome</keyword>
<organism evidence="1 2">
    <name type="scientific">Pseudomonas lutea</name>
    <dbReference type="NCBI Taxonomy" id="243924"/>
    <lineage>
        <taxon>Bacteria</taxon>
        <taxon>Pseudomonadati</taxon>
        <taxon>Pseudomonadota</taxon>
        <taxon>Gammaproteobacteria</taxon>
        <taxon>Pseudomonadales</taxon>
        <taxon>Pseudomonadaceae</taxon>
        <taxon>Pseudomonas</taxon>
    </lineage>
</organism>
<dbReference type="PANTHER" id="PTHR48100">
    <property type="entry name" value="BROAD-SPECIFICITY PHOSPHATASE YOR283W-RELATED"/>
    <property type="match status" value="1"/>
</dbReference>
<comment type="caution">
    <text evidence="1">The sequence shown here is derived from an EMBL/GenBank/DDBJ whole genome shotgun (WGS) entry which is preliminary data.</text>
</comment>
<dbReference type="CDD" id="cd07067">
    <property type="entry name" value="HP_PGM_like"/>
    <property type="match status" value="1"/>
</dbReference>
<dbReference type="SMART" id="SM00855">
    <property type="entry name" value="PGAM"/>
    <property type="match status" value="1"/>
</dbReference>
<accession>A0ABR9ACB2</accession>
<dbReference type="Proteomes" id="UP000625247">
    <property type="component" value="Unassembled WGS sequence"/>
</dbReference>
<name>A0ABR9ACB2_9PSED</name>
<dbReference type="InterPro" id="IPR050275">
    <property type="entry name" value="PGM_Phosphatase"/>
</dbReference>
<sequence length="251" mass="27629">MTKVVRLIRHAESAVSAGLVTTAPDTMPLTDHGRSQAIALAETISVVPDLIVSSPFERAKATALPTANRFGHVPVEIWAVEEFTYPSPGRFAGTTQADRKPMADAYWHLGDMESIDGPGAECFSDLLVRAETMLDRLATSEANTVLVFSHGQFIRAVAWFIRHSEAAGTPENMRLFRELDTKDPLPNCAGYDLELREGRWEVVHQIAQDGEVKFIDEFCTDQGMAPIPLTVMTRGRSDSLEAIRTSADDNK</sequence>
<dbReference type="SUPFAM" id="SSF53254">
    <property type="entry name" value="Phosphoglycerate mutase-like"/>
    <property type="match status" value="1"/>
</dbReference>
<gene>
    <name evidence="1" type="ORF">IFT62_20940</name>
</gene>
<evidence type="ECO:0000313" key="1">
    <source>
        <dbReference type="EMBL" id="MBD8123676.1"/>
    </source>
</evidence>
<dbReference type="Pfam" id="PF00300">
    <property type="entry name" value="His_Phos_1"/>
    <property type="match status" value="1"/>
</dbReference>
<protein>
    <submittedName>
        <fullName evidence="1">Histidine phosphatase family protein</fullName>
    </submittedName>
</protein>
<proteinExistence type="predicted"/>
<evidence type="ECO:0000313" key="2">
    <source>
        <dbReference type="Proteomes" id="UP000625247"/>
    </source>
</evidence>